<accession>A0A5M3YUZ5</accession>
<sequence>MTEITYPLEQRYACTAKEYAKDFTSIDDWRKHVEGYSFEKGLICLHNDCGELIRPSSNKSRDYANHLYLKHNVEYSEAEKEAESSIGECDYSVEDGMVWCPACRRMWKLGNCEKAVDHIERHVCDGLQIKIPGQTKYPRAV</sequence>
<keyword evidence="2" id="KW-1185">Reference proteome</keyword>
<dbReference type="AlphaFoldDB" id="A0A5M3YUZ5"/>
<dbReference type="EMBL" id="BLJY01000002">
    <property type="protein sequence ID" value="GFF13525.1"/>
    <property type="molecule type" value="Genomic_DNA"/>
</dbReference>
<name>A0A5M3YUZ5_ASPTE</name>
<dbReference type="Proteomes" id="UP000452235">
    <property type="component" value="Unassembled WGS sequence"/>
</dbReference>
<reference evidence="1 2" key="1">
    <citation type="submission" date="2020-01" db="EMBL/GenBank/DDBJ databases">
        <title>Aspergillus terreus IFO 6365 whole genome shotgun sequence.</title>
        <authorList>
            <person name="Kanamasa S."/>
            <person name="Takahashi H."/>
        </authorList>
    </citation>
    <scope>NUCLEOTIDE SEQUENCE [LARGE SCALE GENOMIC DNA]</scope>
    <source>
        <strain evidence="1 2">IFO 6365</strain>
    </source>
</reference>
<protein>
    <submittedName>
        <fullName evidence="1">Uncharacterized protein</fullName>
    </submittedName>
</protein>
<proteinExistence type="predicted"/>
<dbReference type="OrthoDB" id="4415556at2759"/>
<evidence type="ECO:0000313" key="2">
    <source>
        <dbReference type="Proteomes" id="UP000452235"/>
    </source>
</evidence>
<organism evidence="1 2">
    <name type="scientific">Aspergillus terreus</name>
    <dbReference type="NCBI Taxonomy" id="33178"/>
    <lineage>
        <taxon>Eukaryota</taxon>
        <taxon>Fungi</taxon>
        <taxon>Dikarya</taxon>
        <taxon>Ascomycota</taxon>
        <taxon>Pezizomycotina</taxon>
        <taxon>Eurotiomycetes</taxon>
        <taxon>Eurotiomycetidae</taxon>
        <taxon>Eurotiales</taxon>
        <taxon>Aspergillaceae</taxon>
        <taxon>Aspergillus</taxon>
        <taxon>Aspergillus subgen. Circumdati</taxon>
    </lineage>
</organism>
<gene>
    <name evidence="1" type="ORF">ATEIFO6365_0002063600</name>
</gene>
<evidence type="ECO:0000313" key="1">
    <source>
        <dbReference type="EMBL" id="GFF13525.1"/>
    </source>
</evidence>
<comment type="caution">
    <text evidence="1">The sequence shown here is derived from an EMBL/GenBank/DDBJ whole genome shotgun (WGS) entry which is preliminary data.</text>
</comment>